<feature type="transmembrane region" description="Helical" evidence="2">
    <location>
        <begin position="261"/>
        <end position="283"/>
    </location>
</feature>
<evidence type="ECO:0000256" key="2">
    <source>
        <dbReference type="SAM" id="Phobius"/>
    </source>
</evidence>
<dbReference type="AlphaFoldDB" id="A0A9J2P3E3"/>
<evidence type="ECO:0000256" key="1">
    <source>
        <dbReference type="SAM" id="MobiDB-lite"/>
    </source>
</evidence>
<sequence length="404" mass="45074">MHQRSFCEAPGISVFPDRAVFSCFFYRHCLDYLRLGVCRDRDKAKLSQFPYTHKTEAGTNPDLITVVRSELFEYSEVPLKLLYLSITNLFCRKWPPSSNGSFDDVTSARCCIPHSEFRVGDPIEERAQPTTIFIASFDDNHPDFIFMRMCHAQKAAVASAGFGMSFVILMFISAFFEFDWYHHKKGIDIIALLTLFFYLGLGVLIHYYVIIGVKRNSANYLLPFIVVYLLIIGSESVAALYPLMHIHAPSGFMLGDDSRNVFIFSLIMFLIIISVQAAMLAAVCKCRLYLSCKEMHNTAMRVAERSRAKNPGIQVVLANPANGVTTEVGNTSAAAESLAVQPTGRERHQDVEQINAEMQFEPNVQPPPYAASASSTYAYDQPLPTNDAPATNASPTNGEKPAVM</sequence>
<keyword evidence="3" id="KW-1185">Reference proteome</keyword>
<proteinExistence type="predicted"/>
<feature type="transmembrane region" description="Helical" evidence="2">
    <location>
        <begin position="155"/>
        <end position="176"/>
    </location>
</feature>
<keyword evidence="2" id="KW-0472">Membrane</keyword>
<feature type="transmembrane region" description="Helical" evidence="2">
    <location>
        <begin position="188"/>
        <end position="209"/>
    </location>
</feature>
<dbReference type="Proteomes" id="UP000036681">
    <property type="component" value="Unplaced"/>
</dbReference>
<evidence type="ECO:0000313" key="4">
    <source>
        <dbReference type="WBParaSite" id="ALUE_0000390301-mRNA-1"/>
    </source>
</evidence>
<dbReference type="WBParaSite" id="ALUE_0000390301-mRNA-1">
    <property type="protein sequence ID" value="ALUE_0000390301-mRNA-1"/>
    <property type="gene ID" value="ALUE_0000390301"/>
</dbReference>
<organism evidence="3 4">
    <name type="scientific">Ascaris lumbricoides</name>
    <name type="common">Giant roundworm</name>
    <dbReference type="NCBI Taxonomy" id="6252"/>
    <lineage>
        <taxon>Eukaryota</taxon>
        <taxon>Metazoa</taxon>
        <taxon>Ecdysozoa</taxon>
        <taxon>Nematoda</taxon>
        <taxon>Chromadorea</taxon>
        <taxon>Rhabditida</taxon>
        <taxon>Spirurina</taxon>
        <taxon>Ascaridomorpha</taxon>
        <taxon>Ascaridoidea</taxon>
        <taxon>Ascarididae</taxon>
        <taxon>Ascaris</taxon>
    </lineage>
</organism>
<protein>
    <submittedName>
        <fullName evidence="4">Uncharacterized protein</fullName>
    </submittedName>
</protein>
<evidence type="ECO:0000313" key="3">
    <source>
        <dbReference type="Proteomes" id="UP000036681"/>
    </source>
</evidence>
<accession>A0A9J2P3E3</accession>
<reference evidence="4" key="1">
    <citation type="submission" date="2023-03" db="UniProtKB">
        <authorList>
            <consortium name="WormBaseParasite"/>
        </authorList>
    </citation>
    <scope>IDENTIFICATION</scope>
</reference>
<feature type="transmembrane region" description="Helical" evidence="2">
    <location>
        <begin position="221"/>
        <end position="241"/>
    </location>
</feature>
<keyword evidence="2" id="KW-1133">Transmembrane helix</keyword>
<name>A0A9J2P3E3_ASCLU</name>
<keyword evidence="2" id="KW-0812">Transmembrane</keyword>
<feature type="region of interest" description="Disordered" evidence="1">
    <location>
        <begin position="362"/>
        <end position="404"/>
    </location>
</feature>
<feature type="compositionally biased region" description="Low complexity" evidence="1">
    <location>
        <begin position="370"/>
        <end position="379"/>
    </location>
</feature>
<feature type="compositionally biased region" description="Polar residues" evidence="1">
    <location>
        <begin position="388"/>
        <end position="397"/>
    </location>
</feature>